<reference evidence="1" key="2">
    <citation type="submission" date="2022-01" db="EMBL/GenBank/DDBJ databases">
        <authorList>
            <person name="Yamashiro T."/>
            <person name="Shiraishi A."/>
            <person name="Satake H."/>
            <person name="Nakayama K."/>
        </authorList>
    </citation>
    <scope>NUCLEOTIDE SEQUENCE</scope>
</reference>
<dbReference type="Proteomes" id="UP001151760">
    <property type="component" value="Unassembled WGS sequence"/>
</dbReference>
<evidence type="ECO:0000313" key="2">
    <source>
        <dbReference type="Proteomes" id="UP001151760"/>
    </source>
</evidence>
<accession>A0ABQ5CGI9</accession>
<gene>
    <name evidence="1" type="ORF">Tco_0895997</name>
</gene>
<sequence>MQSQDPLVIFKRDLLVTTKSKVDFGSGETRIDLNVLEEERNMDALLIELVKNMEEVGSSNGELVKMVKASWIKGHNVNKLTPPKIEEIPPIQSIAPQPVYHPLSQKQKEKIKEVLNKKKKFDEVLMGRARLSNNEFSEEDKMRIVEYGLPKKMCDPRNFMLPVSVNGTVQMNALSDTEESVSVFPFTLYKKLGLSDLRPYHSNLTMAENTQAKAMGEVRNVRIQIGYQAYLVEFLVLDILVDKELPLLLGCLFLRTCGAVIDIGRGTISIDDGVIRHTYFPKPRAKAYLENFEIDEEDDWLSCFEVGHDENGNPKYGPVAPSFLDIKDKMDRALAIEAYFNPFKNIIVFKKLIDFLGSLLVPLKNTDWGNEGHGMYKKIEGDGAWHTKFEPSGCGFDAKADNPAKRCCGSTQEADLTGAGECAVPGCWGLLTTFPLQILLERWDFRCFNETLKELMKLEYLHSNGDVFTDYSWERALSIEDYIYPEWLCGREHVLTLPKFKVLLGLYEESELEHRLFDLHFSKLEIDDKLFKHDEYWRKIRTPTRTNRRTSLIKEPLMRIVHRLIVRALVHRLGSKERCQKRDLWMMSALEESHGANLAWVIAEHLCKHAPKLKENSLICGGHYVTKIAKSLGYLVNEELAKCSELIECEKWTEKMLAGELDLDNYTLLGSTLLPQPPKVAREQRQEPSGLNSSWGDWNASLNEIERRDVWRDSMLMRNNYMLERSMPILHHLADQANFTYPIYEPPNVPPYPYPYVPYPHPYTYYPDMGNQSHRGGHYGAPGDGNFVGLMPSFGGTSIVPSLGYEVRGSSGAI</sequence>
<name>A0ABQ5CGI9_9ASTR</name>
<proteinExistence type="predicted"/>
<protein>
    <submittedName>
        <fullName evidence="1">Chlorophyll A/B binding protein of LHCII type 1-like protein</fullName>
    </submittedName>
</protein>
<dbReference type="EMBL" id="BQNB010014262">
    <property type="protein sequence ID" value="GJT26060.1"/>
    <property type="molecule type" value="Genomic_DNA"/>
</dbReference>
<dbReference type="PANTHER" id="PTHR33067:SF9">
    <property type="entry name" value="RNA-DIRECTED DNA POLYMERASE"/>
    <property type="match status" value="1"/>
</dbReference>
<dbReference type="InterPro" id="IPR021109">
    <property type="entry name" value="Peptidase_aspartic_dom_sf"/>
</dbReference>
<dbReference type="PANTHER" id="PTHR33067">
    <property type="entry name" value="RNA-DIRECTED DNA POLYMERASE-RELATED"/>
    <property type="match status" value="1"/>
</dbReference>
<comment type="caution">
    <text evidence="1">The sequence shown here is derived from an EMBL/GenBank/DDBJ whole genome shotgun (WGS) entry which is preliminary data.</text>
</comment>
<keyword evidence="2" id="KW-1185">Reference proteome</keyword>
<dbReference type="Gene3D" id="2.40.70.10">
    <property type="entry name" value="Acid Proteases"/>
    <property type="match status" value="1"/>
</dbReference>
<organism evidence="1 2">
    <name type="scientific">Tanacetum coccineum</name>
    <dbReference type="NCBI Taxonomy" id="301880"/>
    <lineage>
        <taxon>Eukaryota</taxon>
        <taxon>Viridiplantae</taxon>
        <taxon>Streptophyta</taxon>
        <taxon>Embryophyta</taxon>
        <taxon>Tracheophyta</taxon>
        <taxon>Spermatophyta</taxon>
        <taxon>Magnoliopsida</taxon>
        <taxon>eudicotyledons</taxon>
        <taxon>Gunneridae</taxon>
        <taxon>Pentapetalae</taxon>
        <taxon>asterids</taxon>
        <taxon>campanulids</taxon>
        <taxon>Asterales</taxon>
        <taxon>Asteraceae</taxon>
        <taxon>Asteroideae</taxon>
        <taxon>Anthemideae</taxon>
        <taxon>Anthemidinae</taxon>
        <taxon>Tanacetum</taxon>
    </lineage>
</organism>
<reference evidence="1" key="1">
    <citation type="journal article" date="2022" name="Int. J. Mol. Sci.">
        <title>Draft Genome of Tanacetum Coccineum: Genomic Comparison of Closely Related Tanacetum-Family Plants.</title>
        <authorList>
            <person name="Yamashiro T."/>
            <person name="Shiraishi A."/>
            <person name="Nakayama K."/>
            <person name="Satake H."/>
        </authorList>
    </citation>
    <scope>NUCLEOTIDE SEQUENCE</scope>
</reference>
<evidence type="ECO:0000313" key="1">
    <source>
        <dbReference type="EMBL" id="GJT26060.1"/>
    </source>
</evidence>